<dbReference type="InterPro" id="IPR036291">
    <property type="entry name" value="NAD(P)-bd_dom_sf"/>
</dbReference>
<dbReference type="InterPro" id="IPR014362">
    <property type="entry name" value="Glu_DH"/>
</dbReference>
<sequence>MQPKPVLQTKPHLTVTWHDNQSPAVGYLAVHNLVDGIATGGCRMRPGCTLREVEDLAYAMSTKTAAFDLPVGGAKGGIDFDPKDDRSDGVLLRFIDAMRPFLERTWVTAEDLGVSQHVLDAQFETADLGPSSYHAQISRSPDRDATLRRVEEAMGASTPDGLVCDLIGGYGVAQAAAATLSELGDKPESTTMAVQGFGTIGGSTALYAQHLGITVIAVSDALGTVYNPDGLDIPAMLATRNEWGEFDRSALTAGTEELPRDALLGLTVDVLVPAAVSYALTAHNHDQVNARIVVEGANAAATHEAELELAVRDIPVVPDFIANAGAVAWAWWILLGEDDDVYGRLRNEMFTLVKKVLAPWLLDGTMPRQTALSLAMRG</sequence>
<organism evidence="6 7">
    <name type="scientific">Tomitella cavernea</name>
    <dbReference type="NCBI Taxonomy" id="1387982"/>
    <lineage>
        <taxon>Bacteria</taxon>
        <taxon>Bacillati</taxon>
        <taxon>Actinomycetota</taxon>
        <taxon>Actinomycetes</taxon>
        <taxon>Mycobacteriales</taxon>
        <taxon>Tomitella</taxon>
    </lineage>
</organism>
<dbReference type="InterPro" id="IPR033524">
    <property type="entry name" value="Glu/Leu/Phe/Val_DH_AS"/>
</dbReference>
<proteinExistence type="inferred from homology"/>
<dbReference type="SMART" id="SM00839">
    <property type="entry name" value="ELFV_dehydrog"/>
    <property type="match status" value="1"/>
</dbReference>
<keyword evidence="2 3" id="KW-0560">Oxidoreductase</keyword>
<keyword evidence="7" id="KW-1185">Reference proteome</keyword>
<dbReference type="Pfam" id="PF02812">
    <property type="entry name" value="ELFV_dehydrog_N"/>
    <property type="match status" value="1"/>
</dbReference>
<dbReference type="Gene3D" id="3.40.50.720">
    <property type="entry name" value="NAD(P)-binding Rossmann-like Domain"/>
    <property type="match status" value="1"/>
</dbReference>
<dbReference type="Pfam" id="PF00208">
    <property type="entry name" value="ELFV_dehydrog"/>
    <property type="match status" value="1"/>
</dbReference>
<evidence type="ECO:0000256" key="1">
    <source>
        <dbReference type="ARBA" id="ARBA00006382"/>
    </source>
</evidence>
<dbReference type="PANTHER" id="PTHR11606">
    <property type="entry name" value="GLUTAMATE DEHYDROGENASE"/>
    <property type="match status" value="1"/>
</dbReference>
<evidence type="ECO:0000256" key="4">
    <source>
        <dbReference type="RuleBase" id="RU004417"/>
    </source>
</evidence>
<dbReference type="SUPFAM" id="SSF53223">
    <property type="entry name" value="Aminoacid dehydrogenase-like, N-terminal domain"/>
    <property type="match status" value="1"/>
</dbReference>
<comment type="similarity">
    <text evidence="1 3 4">Belongs to the Glu/Leu/Phe/Val dehydrogenases family.</text>
</comment>
<accession>A0ABP9D1H0</accession>
<dbReference type="Proteomes" id="UP001500839">
    <property type="component" value="Unassembled WGS sequence"/>
</dbReference>
<dbReference type="InterPro" id="IPR006095">
    <property type="entry name" value="Glu/Leu/Phe/Val/Trp_DH"/>
</dbReference>
<dbReference type="PIRSF" id="PIRSF000185">
    <property type="entry name" value="Glu_DH"/>
    <property type="match status" value="1"/>
</dbReference>
<feature type="domain" description="Glutamate/phenylalanine/leucine/valine/L-tryptophan dehydrogenase C-terminal" evidence="5">
    <location>
        <begin position="161"/>
        <end position="378"/>
    </location>
</feature>
<dbReference type="Gene3D" id="3.40.50.10860">
    <property type="entry name" value="Leucine Dehydrogenase, chain A, domain 1"/>
    <property type="match status" value="1"/>
</dbReference>
<dbReference type="PRINTS" id="PR00082">
    <property type="entry name" value="GLFDHDRGNASE"/>
</dbReference>
<dbReference type="InterPro" id="IPR006097">
    <property type="entry name" value="Glu/Leu/Phe/Val/Trp_DH_dimer"/>
</dbReference>
<evidence type="ECO:0000313" key="6">
    <source>
        <dbReference type="EMBL" id="GAA4823923.1"/>
    </source>
</evidence>
<evidence type="ECO:0000259" key="5">
    <source>
        <dbReference type="SMART" id="SM00839"/>
    </source>
</evidence>
<evidence type="ECO:0000313" key="7">
    <source>
        <dbReference type="Proteomes" id="UP001500839"/>
    </source>
</evidence>
<name>A0ABP9D1H0_9ACTN</name>
<dbReference type="EMBL" id="BAABKQ010000001">
    <property type="protein sequence ID" value="GAA4823923.1"/>
    <property type="molecule type" value="Genomic_DNA"/>
</dbReference>
<dbReference type="PANTHER" id="PTHR11606:SF13">
    <property type="entry name" value="GLUTAMATE DEHYDROGENASE 1, MITOCHONDRIAL"/>
    <property type="match status" value="1"/>
</dbReference>
<dbReference type="SUPFAM" id="SSF51735">
    <property type="entry name" value="NAD(P)-binding Rossmann-fold domains"/>
    <property type="match status" value="1"/>
</dbReference>
<dbReference type="InterPro" id="IPR046346">
    <property type="entry name" value="Aminoacid_DH-like_N_sf"/>
</dbReference>
<dbReference type="PROSITE" id="PS00074">
    <property type="entry name" value="GLFV_DEHYDROGENASE"/>
    <property type="match status" value="1"/>
</dbReference>
<comment type="caution">
    <text evidence="6">The sequence shown here is derived from an EMBL/GenBank/DDBJ whole genome shotgun (WGS) entry which is preliminary data.</text>
</comment>
<evidence type="ECO:0000256" key="2">
    <source>
        <dbReference type="ARBA" id="ARBA00023002"/>
    </source>
</evidence>
<gene>
    <name evidence="6" type="ORF">GCM10023353_36000</name>
</gene>
<dbReference type="InterPro" id="IPR006096">
    <property type="entry name" value="Glu/Leu/Phe/Val/Trp_DH_C"/>
</dbReference>
<dbReference type="RefSeq" id="WP_200174680.1">
    <property type="nucleotide sequence ID" value="NZ_BAABKQ010000001.1"/>
</dbReference>
<reference evidence="7" key="1">
    <citation type="journal article" date="2019" name="Int. J. Syst. Evol. Microbiol.">
        <title>The Global Catalogue of Microorganisms (GCM) 10K type strain sequencing project: providing services to taxonomists for standard genome sequencing and annotation.</title>
        <authorList>
            <consortium name="The Broad Institute Genomics Platform"/>
            <consortium name="The Broad Institute Genome Sequencing Center for Infectious Disease"/>
            <person name="Wu L."/>
            <person name="Ma J."/>
        </authorList>
    </citation>
    <scope>NUCLEOTIDE SEQUENCE [LARGE SCALE GENOMIC DNA]</scope>
    <source>
        <strain evidence="7">JCM 18542</strain>
    </source>
</reference>
<evidence type="ECO:0000256" key="3">
    <source>
        <dbReference type="PIRNR" id="PIRNR000185"/>
    </source>
</evidence>
<protein>
    <recommendedName>
        <fullName evidence="3">Glutamate dehydrogenase</fullName>
    </recommendedName>
</protein>